<feature type="region of interest" description="Disordered" evidence="1">
    <location>
        <begin position="682"/>
        <end position="711"/>
    </location>
</feature>
<keyword evidence="4" id="KW-1185">Reference proteome</keyword>
<dbReference type="InterPro" id="IPR050180">
    <property type="entry name" value="RNR_Ribonuclease"/>
</dbReference>
<sequence>MLLKLSRGQVSGRAPAVRGLLQSSRAASPTPATAFSRPTPWLNRALLGSSVIFRSLVTNTGSVPTGNDLLRPPNIEDIRLKNEFEANKDVRVYLRKWQDINPNVLDPVNIPEGYKQGEMWVGNMLNDSVEAFESGSDIERINGEEVPDIMDFGNEEEGLYNYLEPGDLVAITCGDEVLRFAIYVRSIFKQQQFYTERGKWRVAYPKDLDFVVKGFASPEEVSALHPFFPDTFATLSPEVQSAIEGGVPRNVGAGLLLRIIDFNSQVQELYRSNTLRFDKIYDLVAHEEEQLHLTLEQLACKALDIEPEQLNDVILYAVHRAVRRNPFLLESDSSSLFANHYVVLPTRTARILTTVVSWVREHQNYLVRAETGRDVPELKNHPIAMFVRRAQRLVRLSRRIRSPTTMSNVGPTAQRFVAGQDGKPMVYREMATEPFTQEDKTILEFLRLWCTPPRRMTKAELRAAGSHIMRATKMYSEMDLNAGSVPLLLQEIGVFMPWENLHLSDRDLALPGHGNKQSDAMWNAVETESKKLNKDGIVDTMKDHRTDWGDLPVYCIDDPDAKEIDDGVSLEPVPGSDDTFWIHVHVANPTAFLDPQNTIIQYAASRLQTLYTPERTYPMLPKSLTENHFSLAPDRPTMTFSAKMKLNGEVLDTDVSNGIVRNVIYLTHDKLRSIFQPSQHENETLPPLTVGGKFTPHDSRPGIRDTVTPEEEDTFRTLRQLMLGFREFRRQNGAMDWPSPADTSVAVSFGSAPAPPSKPNLATGRYVLGDPIIQLRQKNVDPHEIADQTKRYLVSLLMNLGCWVAARWCAERNIPAVYDGTYYHPEYPHLTNENVSEFGGEGWLRLGPPKGVSSSRPIPHTPLGLDAYVKTTSPLRRYTDVLAHHQIEAALRFEHKHGRRFDGNSPTDIAELPYTHDDVDHYIARTRWLRTRLRVCDQGSKQFWACMLLFRAFYFGECELPERFECVVHSPFNRAGATNDDTHFGTITSLGVRCHITAPPEIGEISTMSIVEAKILGVDLAQSVVMMQATRFVRPFTRVGEWA</sequence>
<evidence type="ECO:0000259" key="2">
    <source>
        <dbReference type="SMART" id="SM00955"/>
    </source>
</evidence>
<dbReference type="GO" id="GO:0006402">
    <property type="term" value="P:mRNA catabolic process"/>
    <property type="evidence" value="ECO:0007669"/>
    <property type="project" value="TreeGrafter"/>
</dbReference>
<dbReference type="Pfam" id="PF00773">
    <property type="entry name" value="RNB"/>
    <property type="match status" value="2"/>
</dbReference>
<dbReference type="OrthoDB" id="2285229at2759"/>
<dbReference type="EMBL" id="CDMC01000008">
    <property type="protein sequence ID" value="CEL06822.1"/>
    <property type="molecule type" value="Genomic_DNA"/>
</dbReference>
<dbReference type="Pfam" id="PF23214">
    <property type="entry name" value="SH3_CYT4"/>
    <property type="match status" value="1"/>
</dbReference>
<evidence type="ECO:0000256" key="1">
    <source>
        <dbReference type="SAM" id="MobiDB-lite"/>
    </source>
</evidence>
<dbReference type="GO" id="GO:0000932">
    <property type="term" value="C:P-body"/>
    <property type="evidence" value="ECO:0007669"/>
    <property type="project" value="TreeGrafter"/>
</dbReference>
<evidence type="ECO:0000313" key="3">
    <source>
        <dbReference type="EMBL" id="CEL06822.1"/>
    </source>
</evidence>
<dbReference type="OMA" id="WPYFFPR"/>
<accession>A0A0U5G527</accession>
<name>A0A0U5G527_ASPCI</name>
<reference evidence="4" key="1">
    <citation type="journal article" date="2016" name="Genome Announc.">
        <title>Draft genome sequences of fungus Aspergillus calidoustus.</title>
        <authorList>
            <person name="Horn F."/>
            <person name="Linde J."/>
            <person name="Mattern D.J."/>
            <person name="Walther G."/>
            <person name="Guthke R."/>
            <person name="Scherlach K."/>
            <person name="Martin K."/>
            <person name="Brakhage A.A."/>
            <person name="Petzke L."/>
            <person name="Valiante V."/>
        </authorList>
    </citation>
    <scope>NUCLEOTIDE SEQUENCE [LARGE SCALE GENOMIC DNA]</scope>
    <source>
        <strain evidence="4">SF006504</strain>
    </source>
</reference>
<dbReference type="SMART" id="SM00955">
    <property type="entry name" value="RNB"/>
    <property type="match status" value="1"/>
</dbReference>
<dbReference type="AlphaFoldDB" id="A0A0U5G527"/>
<dbReference type="SUPFAM" id="SSF50249">
    <property type="entry name" value="Nucleic acid-binding proteins"/>
    <property type="match status" value="1"/>
</dbReference>
<gene>
    <name evidence="3" type="ORF">ASPCAL09994</name>
</gene>
<dbReference type="InterPro" id="IPR056624">
    <property type="entry name" value="WH_CYT4"/>
</dbReference>
<dbReference type="PANTHER" id="PTHR23355">
    <property type="entry name" value="RIBONUCLEASE"/>
    <property type="match status" value="1"/>
</dbReference>
<dbReference type="PANTHER" id="PTHR23355:SF65">
    <property type="entry name" value="EXORIBONUCLEASE CYT-4, PUTATIVE (AFU_ORTHOLOGUE AFUA_7G01550)-RELATED"/>
    <property type="match status" value="1"/>
</dbReference>
<dbReference type="STRING" id="454130.A0A0U5G527"/>
<dbReference type="InterPro" id="IPR012340">
    <property type="entry name" value="NA-bd_OB-fold"/>
</dbReference>
<dbReference type="InterPro" id="IPR001900">
    <property type="entry name" value="RNase_II/R"/>
</dbReference>
<feature type="domain" description="RNB" evidence="2">
    <location>
        <begin position="545"/>
        <end position="893"/>
    </location>
</feature>
<protein>
    <recommendedName>
        <fullName evidence="2">RNB domain-containing protein</fullName>
    </recommendedName>
</protein>
<dbReference type="Proteomes" id="UP000054771">
    <property type="component" value="Unassembled WGS sequence"/>
</dbReference>
<dbReference type="Pfam" id="PF23216">
    <property type="entry name" value="WHD_CYT4"/>
    <property type="match status" value="1"/>
</dbReference>
<dbReference type="GO" id="GO:0003723">
    <property type="term" value="F:RNA binding"/>
    <property type="evidence" value="ECO:0007669"/>
    <property type="project" value="InterPro"/>
</dbReference>
<dbReference type="GO" id="GO:0000175">
    <property type="term" value="F:3'-5'-RNA exonuclease activity"/>
    <property type="evidence" value="ECO:0007669"/>
    <property type="project" value="TreeGrafter"/>
</dbReference>
<organism evidence="3 4">
    <name type="scientific">Aspergillus calidoustus</name>
    <dbReference type="NCBI Taxonomy" id="454130"/>
    <lineage>
        <taxon>Eukaryota</taxon>
        <taxon>Fungi</taxon>
        <taxon>Dikarya</taxon>
        <taxon>Ascomycota</taxon>
        <taxon>Pezizomycotina</taxon>
        <taxon>Eurotiomycetes</taxon>
        <taxon>Eurotiomycetidae</taxon>
        <taxon>Eurotiales</taxon>
        <taxon>Aspergillaceae</taxon>
        <taxon>Aspergillus</taxon>
        <taxon>Aspergillus subgen. Nidulantes</taxon>
    </lineage>
</organism>
<proteinExistence type="predicted"/>
<dbReference type="InterPro" id="IPR056625">
    <property type="entry name" value="SH3_CYT4"/>
</dbReference>
<evidence type="ECO:0000313" key="4">
    <source>
        <dbReference type="Proteomes" id="UP000054771"/>
    </source>
</evidence>